<accession>A0A328DJQ0</accession>
<name>A0A328DJQ0_9ASTE</name>
<dbReference type="EMBL" id="NQVE01000126">
    <property type="protein sequence ID" value="RAL45837.1"/>
    <property type="molecule type" value="Genomic_DNA"/>
</dbReference>
<dbReference type="Proteomes" id="UP000249390">
    <property type="component" value="Unassembled WGS sequence"/>
</dbReference>
<proteinExistence type="predicted"/>
<organism evidence="1 2">
    <name type="scientific">Cuscuta australis</name>
    <dbReference type="NCBI Taxonomy" id="267555"/>
    <lineage>
        <taxon>Eukaryota</taxon>
        <taxon>Viridiplantae</taxon>
        <taxon>Streptophyta</taxon>
        <taxon>Embryophyta</taxon>
        <taxon>Tracheophyta</taxon>
        <taxon>Spermatophyta</taxon>
        <taxon>Magnoliopsida</taxon>
        <taxon>eudicotyledons</taxon>
        <taxon>Gunneridae</taxon>
        <taxon>Pentapetalae</taxon>
        <taxon>asterids</taxon>
        <taxon>lamiids</taxon>
        <taxon>Solanales</taxon>
        <taxon>Convolvulaceae</taxon>
        <taxon>Cuscuteae</taxon>
        <taxon>Cuscuta</taxon>
        <taxon>Cuscuta subgen. Grammica</taxon>
        <taxon>Cuscuta sect. Cleistogrammica</taxon>
    </lineage>
</organism>
<keyword evidence="2" id="KW-1185">Reference proteome</keyword>
<evidence type="ECO:0000313" key="1">
    <source>
        <dbReference type="EMBL" id="RAL45837.1"/>
    </source>
</evidence>
<dbReference type="AlphaFoldDB" id="A0A328DJQ0"/>
<reference evidence="1 2" key="1">
    <citation type="submission" date="2018-06" db="EMBL/GenBank/DDBJ databases">
        <title>The Genome of Cuscuta australis (Dodder) Provides Insight into the Evolution of Plant Parasitism.</title>
        <authorList>
            <person name="Liu H."/>
        </authorList>
    </citation>
    <scope>NUCLEOTIDE SEQUENCE [LARGE SCALE GENOMIC DNA]</scope>
    <source>
        <strain evidence="2">cv. Yunnan</strain>
        <tissue evidence="1">Vines</tissue>
    </source>
</reference>
<comment type="caution">
    <text evidence="1">The sequence shown here is derived from an EMBL/GenBank/DDBJ whole genome shotgun (WGS) entry which is preliminary data.</text>
</comment>
<sequence length="83" mass="9858">MYHFDIDGNQEAKALKKILWILRVLYEAYHSCYAFHFHDLSLVVVSQPTSQENESNSRNLHQRLAMRYFRDGVSNLRKKTSKI</sequence>
<gene>
    <name evidence="1" type="ORF">DM860_018172</name>
</gene>
<protein>
    <submittedName>
        <fullName evidence="1">Uncharacterized protein</fullName>
    </submittedName>
</protein>
<evidence type="ECO:0000313" key="2">
    <source>
        <dbReference type="Proteomes" id="UP000249390"/>
    </source>
</evidence>